<dbReference type="RefSeq" id="WP_057738118.1">
    <property type="nucleotide sequence ID" value="NZ_AZEG01000024.1"/>
</dbReference>
<name>A0A0R1PVH2_9LACO</name>
<sequence>MTVLNHKKYRITDHGFERLRERFGVHRNKAYGWLDWVLYNADYESTSPNGAEICKYHEIVVVLNPLSHTLVTAYQDETADRACEVLAQYFPFQANEIKSIITYSTALGPDWKNDWSVLTAAGKEREMVETTKKINKILSNKDKGVKGLSYSWAEIAHEAAKKSITDNAPQKKNDR</sequence>
<reference evidence="1 2" key="1">
    <citation type="journal article" date="2015" name="Genome Announc.">
        <title>Expanding the biotechnology potential of lactobacilli through comparative genomics of 213 strains and associated genera.</title>
        <authorList>
            <person name="Sun Z."/>
            <person name="Harris H.M."/>
            <person name="McCann A."/>
            <person name="Guo C."/>
            <person name="Argimon S."/>
            <person name="Zhang W."/>
            <person name="Yang X."/>
            <person name="Jeffery I.B."/>
            <person name="Cooney J.C."/>
            <person name="Kagawa T.F."/>
            <person name="Liu W."/>
            <person name="Song Y."/>
            <person name="Salvetti E."/>
            <person name="Wrobel A."/>
            <person name="Rasinkangas P."/>
            <person name="Parkhill J."/>
            <person name="Rea M.C."/>
            <person name="O'Sullivan O."/>
            <person name="Ritari J."/>
            <person name="Douillard F.P."/>
            <person name="Paul Ross R."/>
            <person name="Yang R."/>
            <person name="Briner A.E."/>
            <person name="Felis G.E."/>
            <person name="de Vos W.M."/>
            <person name="Barrangou R."/>
            <person name="Klaenhammer T.R."/>
            <person name="Caufield P.W."/>
            <person name="Cui Y."/>
            <person name="Zhang H."/>
            <person name="O'Toole P.W."/>
        </authorList>
    </citation>
    <scope>NUCLEOTIDE SEQUENCE [LARGE SCALE GENOMIC DNA]</scope>
    <source>
        <strain evidence="1 2">DSM 19971</strain>
    </source>
</reference>
<gene>
    <name evidence="1" type="ORF">FD20_GL001147</name>
</gene>
<dbReference type="STRING" id="1423812.FD20_GL001147"/>
<dbReference type="Proteomes" id="UP000051155">
    <property type="component" value="Unassembled WGS sequence"/>
</dbReference>
<comment type="caution">
    <text evidence="1">The sequence shown here is derived from an EMBL/GenBank/DDBJ whole genome shotgun (WGS) entry which is preliminary data.</text>
</comment>
<keyword evidence="2" id="KW-1185">Reference proteome</keyword>
<accession>A0A0R1PVH2</accession>
<evidence type="ECO:0000313" key="2">
    <source>
        <dbReference type="Proteomes" id="UP000051155"/>
    </source>
</evidence>
<dbReference type="EMBL" id="AZEG01000024">
    <property type="protein sequence ID" value="KRL36605.1"/>
    <property type="molecule type" value="Genomic_DNA"/>
</dbReference>
<dbReference type="AlphaFoldDB" id="A0A0R1PVH2"/>
<proteinExistence type="predicted"/>
<evidence type="ECO:0000313" key="1">
    <source>
        <dbReference type="EMBL" id="KRL36605.1"/>
    </source>
</evidence>
<dbReference type="OrthoDB" id="2328332at2"/>
<protein>
    <submittedName>
        <fullName evidence="1">Uncharacterized protein</fullName>
    </submittedName>
</protein>
<organism evidence="1 2">
    <name type="scientific">Liquorilactobacillus uvarum DSM 19971</name>
    <dbReference type="NCBI Taxonomy" id="1423812"/>
    <lineage>
        <taxon>Bacteria</taxon>
        <taxon>Bacillati</taxon>
        <taxon>Bacillota</taxon>
        <taxon>Bacilli</taxon>
        <taxon>Lactobacillales</taxon>
        <taxon>Lactobacillaceae</taxon>
        <taxon>Liquorilactobacillus</taxon>
    </lineage>
</organism>
<dbReference type="PATRIC" id="fig|1423812.3.peg.1222"/>